<dbReference type="Pfam" id="PF03772">
    <property type="entry name" value="Competence"/>
    <property type="match status" value="1"/>
</dbReference>
<comment type="subcellular location">
    <subcellularLocation>
        <location evidence="1">Cell membrane</location>
        <topology evidence="1">Multi-pass membrane protein</topology>
    </subcellularLocation>
</comment>
<name>A0ABM9X5V9_9RHOB</name>
<feature type="transmembrane region" description="Helical" evidence="6">
    <location>
        <begin position="242"/>
        <end position="263"/>
    </location>
</feature>
<dbReference type="PANTHER" id="PTHR30619:SF1">
    <property type="entry name" value="RECOMBINATION PROTEIN 2"/>
    <property type="match status" value="1"/>
</dbReference>
<feature type="transmembrane region" description="Helical" evidence="6">
    <location>
        <begin position="208"/>
        <end position="230"/>
    </location>
</feature>
<feature type="transmembrane region" description="Helical" evidence="6">
    <location>
        <begin position="339"/>
        <end position="356"/>
    </location>
</feature>
<comment type="caution">
    <text evidence="8">The sequence shown here is derived from an EMBL/GenBank/DDBJ whole genome shotgun (WGS) entry which is preliminary data.</text>
</comment>
<feature type="transmembrane region" description="Helical" evidence="6">
    <location>
        <begin position="144"/>
        <end position="163"/>
    </location>
</feature>
<sequence>MRVMTTAHLSPPAGPVEPGGFDFQRHAWFAGLGAVGYARVPLLGIAKPTEGELSLLLFRLRMAASARVRHHLPGDIGGFAAAITTGDRSAISQQALQDLRSSNLAHLLAISGLHMGLLSAVVFSGLRLILALHPVTATRWPSRSIAAGAALIAATGYLALSGGNVATERAYVMCAVALCALMIGRRAISLRAVGVAGIIVLALRPEALMGPGFQMSFAATTALVAVFGWMRDFEGEVIPRRLRPVAAVVISSAVAGFATAPISAAHFNTVSHYGLVANLLSVPLMGVLVIPAAVLAVLIAPFGLEGIPLWAMGLGLRWILFVAEGVSNLPGARSFVPGPGGWVLPLLALGFLWLLIWQGSLRWLGCPVMVLSLIVWQATTRPDVLVADTGTLVGIMTAEGRALSREKGAGFIARNWLENDGDGVNQSVAAARWVKNTTGIIHLSGKRAVAAFRDCRRGEIVIASVQMEPDPAWNCRVFDPIQLRETGALALWKMPKGWHITTAKEHAGARLWNSRPARGANR</sequence>
<dbReference type="EMBL" id="ABID01000003">
    <property type="protein sequence ID" value="EDQ04866.1"/>
    <property type="molecule type" value="Genomic_DNA"/>
</dbReference>
<evidence type="ECO:0000256" key="1">
    <source>
        <dbReference type="ARBA" id="ARBA00004651"/>
    </source>
</evidence>
<evidence type="ECO:0000256" key="2">
    <source>
        <dbReference type="ARBA" id="ARBA00022475"/>
    </source>
</evidence>
<keyword evidence="3 6" id="KW-0812">Transmembrane</keyword>
<reference evidence="8 9" key="1">
    <citation type="submission" date="2007-11" db="EMBL/GenBank/DDBJ databases">
        <authorList>
            <person name="Wagner-Dobler I."/>
            <person name="Ferriera S."/>
            <person name="Johnson J."/>
            <person name="Kravitz S."/>
            <person name="Beeson K."/>
            <person name="Sutton G."/>
            <person name="Rogers Y.-H."/>
            <person name="Friedman R."/>
            <person name="Frazier M."/>
            <person name="Venter J.C."/>
        </authorList>
    </citation>
    <scope>NUCLEOTIDE SEQUENCE [LARGE SCALE GENOMIC DNA]</scope>
    <source>
        <strain evidence="8 9">HEL-45</strain>
    </source>
</reference>
<dbReference type="NCBIfam" id="TIGR00360">
    <property type="entry name" value="ComEC_N-term"/>
    <property type="match status" value="1"/>
</dbReference>
<evidence type="ECO:0000313" key="9">
    <source>
        <dbReference type="Proteomes" id="UP000003257"/>
    </source>
</evidence>
<evidence type="ECO:0000256" key="4">
    <source>
        <dbReference type="ARBA" id="ARBA00022989"/>
    </source>
</evidence>
<keyword evidence="5 6" id="KW-0472">Membrane</keyword>
<feature type="transmembrane region" description="Helical" evidence="6">
    <location>
        <begin position="107"/>
        <end position="132"/>
    </location>
</feature>
<evidence type="ECO:0000256" key="3">
    <source>
        <dbReference type="ARBA" id="ARBA00022692"/>
    </source>
</evidence>
<feature type="domain" description="ComEC/Rec2-related protein" evidence="7">
    <location>
        <begin position="84"/>
        <end position="358"/>
    </location>
</feature>
<keyword evidence="2" id="KW-1003">Cell membrane</keyword>
<dbReference type="PANTHER" id="PTHR30619">
    <property type="entry name" value="DNA INTERNALIZATION/COMPETENCE PROTEIN COMEC/REC2"/>
    <property type="match status" value="1"/>
</dbReference>
<organism evidence="8 9">
    <name type="scientific">Sulfitobacter indolifex HEL-45</name>
    <dbReference type="NCBI Taxonomy" id="391624"/>
    <lineage>
        <taxon>Bacteria</taxon>
        <taxon>Pseudomonadati</taxon>
        <taxon>Pseudomonadota</taxon>
        <taxon>Alphaproteobacteria</taxon>
        <taxon>Rhodobacterales</taxon>
        <taxon>Roseobacteraceae</taxon>
        <taxon>Sulfitobacter</taxon>
    </lineage>
</organism>
<feature type="transmembrane region" description="Helical" evidence="6">
    <location>
        <begin position="307"/>
        <end position="327"/>
    </location>
</feature>
<accession>A0ABM9X5V9</accession>
<evidence type="ECO:0000256" key="6">
    <source>
        <dbReference type="SAM" id="Phobius"/>
    </source>
</evidence>
<feature type="transmembrane region" description="Helical" evidence="6">
    <location>
        <begin position="275"/>
        <end position="300"/>
    </location>
</feature>
<gene>
    <name evidence="8" type="ORF">OIHEL45_14235</name>
</gene>
<dbReference type="InterPro" id="IPR004477">
    <property type="entry name" value="ComEC_N"/>
</dbReference>
<proteinExistence type="predicted"/>
<evidence type="ECO:0000256" key="5">
    <source>
        <dbReference type="ARBA" id="ARBA00023136"/>
    </source>
</evidence>
<keyword evidence="9" id="KW-1185">Reference proteome</keyword>
<evidence type="ECO:0000313" key="8">
    <source>
        <dbReference type="EMBL" id="EDQ04866.1"/>
    </source>
</evidence>
<dbReference type="InterPro" id="IPR052159">
    <property type="entry name" value="Competence_DNA_uptake"/>
</dbReference>
<evidence type="ECO:0000259" key="7">
    <source>
        <dbReference type="Pfam" id="PF03772"/>
    </source>
</evidence>
<dbReference type="Proteomes" id="UP000003257">
    <property type="component" value="Unassembled WGS sequence"/>
</dbReference>
<protein>
    <submittedName>
        <fullName evidence="8">Competence protein, putative</fullName>
    </submittedName>
</protein>
<keyword evidence="4 6" id="KW-1133">Transmembrane helix</keyword>